<proteinExistence type="inferred from homology"/>
<keyword evidence="4 5" id="KW-0539">Nucleus</keyword>
<dbReference type="PROSITE" id="PS00027">
    <property type="entry name" value="HOMEOBOX_1"/>
    <property type="match status" value="1"/>
</dbReference>
<feature type="non-terminal residue" evidence="9">
    <location>
        <position position="1"/>
    </location>
</feature>
<evidence type="ECO:0000256" key="5">
    <source>
        <dbReference type="RuleBase" id="RU000682"/>
    </source>
</evidence>
<dbReference type="GO" id="GO:0005634">
    <property type="term" value="C:nucleus"/>
    <property type="evidence" value="ECO:0007669"/>
    <property type="project" value="UniProtKB-SubCell"/>
</dbReference>
<dbReference type="Proteomes" id="UP000685013">
    <property type="component" value="Chromosome 3"/>
</dbReference>
<dbReference type="PANTHER" id="PTHR24326:SF591">
    <property type="entry name" value="HOMEOBOX-LEUCINE ZIPPER PROTEIN ATHB-51-RELATED"/>
    <property type="match status" value="1"/>
</dbReference>
<dbReference type="PROSITE" id="PS50071">
    <property type="entry name" value="HOMEOBOX_2"/>
    <property type="match status" value="1"/>
</dbReference>
<gene>
    <name evidence="9" type="primary">ATHB-51</name>
    <name evidence="9" type="ORF">SDJN03_04984</name>
</gene>
<dbReference type="SMART" id="SM00389">
    <property type="entry name" value="HOX"/>
    <property type="match status" value="1"/>
</dbReference>
<evidence type="ECO:0000259" key="8">
    <source>
        <dbReference type="PROSITE" id="PS50071"/>
    </source>
</evidence>
<evidence type="ECO:0000256" key="2">
    <source>
        <dbReference type="ARBA" id="ARBA00023015"/>
    </source>
</evidence>
<dbReference type="Pfam" id="PF00046">
    <property type="entry name" value="Homeodomain"/>
    <property type="match status" value="1"/>
</dbReference>
<evidence type="ECO:0000256" key="7">
    <source>
        <dbReference type="SAM" id="MobiDB-lite"/>
    </source>
</evidence>
<dbReference type="GO" id="GO:0000981">
    <property type="term" value="F:DNA-binding transcription factor activity, RNA polymerase II-specific"/>
    <property type="evidence" value="ECO:0007669"/>
    <property type="project" value="UniProtKB-UniRule"/>
</dbReference>
<name>A0AAV6P0E1_9ROSI</name>
<sequence>MEWNNGSLTPKLLSPPLLHHQSSYSPCYNYNYTYNLDHFPVLERKNPAEESVVGGVDQKKNKNKTKTKLSPDQLESLERRFQEEVKLDPDRKMKLSKELGLQPRQIAIWFQNRRARWKTKQLQHLYDTLKQEFDTISNQKHTLQQQVMKLKTILLLREEATRNHQGSMAYTDEDTAESTSVGVRTSTNNYMYNNKVEGLVEISGSGPPPPPPPLWWGAEEDAPRPSYP</sequence>
<keyword evidence="4 5" id="KW-0371">Homeobox</keyword>
<keyword evidence="4 5" id="KW-0238">DNA-binding</keyword>
<keyword evidence="2 6" id="KW-0805">Transcription regulation</keyword>
<dbReference type="InterPro" id="IPR045224">
    <property type="entry name" value="HDZip_class_I_plant"/>
</dbReference>
<dbReference type="PANTHER" id="PTHR24326">
    <property type="entry name" value="HOMEOBOX-LEUCINE ZIPPER PROTEIN"/>
    <property type="match status" value="1"/>
</dbReference>
<evidence type="ECO:0000256" key="4">
    <source>
        <dbReference type="PROSITE-ProRule" id="PRU00108"/>
    </source>
</evidence>
<feature type="region of interest" description="Disordered" evidence="7">
    <location>
        <begin position="201"/>
        <end position="228"/>
    </location>
</feature>
<evidence type="ECO:0000256" key="6">
    <source>
        <dbReference type="RuleBase" id="RU369038"/>
    </source>
</evidence>
<evidence type="ECO:0000256" key="3">
    <source>
        <dbReference type="ARBA" id="ARBA00023163"/>
    </source>
</evidence>
<comment type="similarity">
    <text evidence="6">Belongs to the HD-ZIP homeobox family. Class I subfamily.</text>
</comment>
<keyword evidence="3 6" id="KW-0804">Transcription</keyword>
<feature type="DNA-binding region" description="Homeobox" evidence="4">
    <location>
        <begin position="62"/>
        <end position="121"/>
    </location>
</feature>
<accession>A0AAV6P0E1</accession>
<dbReference type="EMBL" id="JAGKQH010000003">
    <property type="protein sequence ID" value="KAG6604375.1"/>
    <property type="molecule type" value="Genomic_DNA"/>
</dbReference>
<protein>
    <recommendedName>
        <fullName evidence="6">Homeobox-leucine zipper protein</fullName>
    </recommendedName>
    <alternativeName>
        <fullName evidence="6">HD-ZIP protein</fullName>
    </alternativeName>
    <alternativeName>
        <fullName evidence="6">Homeodomain transcription factor</fullName>
    </alternativeName>
</protein>
<evidence type="ECO:0000256" key="1">
    <source>
        <dbReference type="ARBA" id="ARBA00004123"/>
    </source>
</evidence>
<comment type="function">
    <text evidence="6">Transcription factor.</text>
</comment>
<feature type="domain" description="Homeobox" evidence="8">
    <location>
        <begin position="60"/>
        <end position="120"/>
    </location>
</feature>
<feature type="region of interest" description="Disordered" evidence="7">
    <location>
        <begin position="50"/>
        <end position="70"/>
    </location>
</feature>
<dbReference type="InterPro" id="IPR017970">
    <property type="entry name" value="Homeobox_CS"/>
</dbReference>
<dbReference type="CDD" id="cd00086">
    <property type="entry name" value="homeodomain"/>
    <property type="match status" value="1"/>
</dbReference>
<comment type="caution">
    <text evidence="9">The sequence shown here is derived from an EMBL/GenBank/DDBJ whole genome shotgun (WGS) entry which is preliminary data.</text>
</comment>
<dbReference type="AlphaFoldDB" id="A0AAV6P0E1"/>
<dbReference type="GO" id="GO:0043565">
    <property type="term" value="F:sequence-specific DNA binding"/>
    <property type="evidence" value="ECO:0007669"/>
    <property type="project" value="TreeGrafter"/>
</dbReference>
<comment type="subcellular location">
    <subcellularLocation>
        <location evidence="1 4 5">Nucleus</location>
    </subcellularLocation>
</comment>
<organism evidence="9 10">
    <name type="scientific">Cucurbita argyrosperma subsp. sororia</name>
    <dbReference type="NCBI Taxonomy" id="37648"/>
    <lineage>
        <taxon>Eukaryota</taxon>
        <taxon>Viridiplantae</taxon>
        <taxon>Streptophyta</taxon>
        <taxon>Embryophyta</taxon>
        <taxon>Tracheophyta</taxon>
        <taxon>Spermatophyta</taxon>
        <taxon>Magnoliopsida</taxon>
        <taxon>eudicotyledons</taxon>
        <taxon>Gunneridae</taxon>
        <taxon>Pentapetalae</taxon>
        <taxon>rosids</taxon>
        <taxon>fabids</taxon>
        <taxon>Cucurbitales</taxon>
        <taxon>Cucurbitaceae</taxon>
        <taxon>Cucurbiteae</taxon>
        <taxon>Cucurbita</taxon>
    </lineage>
</organism>
<evidence type="ECO:0000313" key="10">
    <source>
        <dbReference type="Proteomes" id="UP000685013"/>
    </source>
</evidence>
<keyword evidence="10" id="KW-1185">Reference proteome</keyword>
<evidence type="ECO:0000313" key="9">
    <source>
        <dbReference type="EMBL" id="KAG6604375.1"/>
    </source>
</evidence>
<dbReference type="GO" id="GO:0045893">
    <property type="term" value="P:positive regulation of DNA-templated transcription"/>
    <property type="evidence" value="ECO:0007669"/>
    <property type="project" value="TreeGrafter"/>
</dbReference>
<dbReference type="InterPro" id="IPR001356">
    <property type="entry name" value="HD"/>
</dbReference>
<reference evidence="9 10" key="1">
    <citation type="journal article" date="2021" name="Hortic Res">
        <title>The domestication of Cucurbita argyrosperma as revealed by the genome of its wild relative.</title>
        <authorList>
            <person name="Barrera-Redondo J."/>
            <person name="Sanchez-de la Vega G."/>
            <person name="Aguirre-Liguori J.A."/>
            <person name="Castellanos-Morales G."/>
            <person name="Gutierrez-Guerrero Y.T."/>
            <person name="Aguirre-Dugua X."/>
            <person name="Aguirre-Planter E."/>
            <person name="Tenaillon M.I."/>
            <person name="Lira-Saade R."/>
            <person name="Eguiarte L.E."/>
        </authorList>
    </citation>
    <scope>NUCLEOTIDE SEQUENCE [LARGE SCALE GENOMIC DNA]</scope>
    <source>
        <strain evidence="9">JBR-2021</strain>
    </source>
</reference>